<dbReference type="InterPro" id="IPR006283">
    <property type="entry name" value="ThiL-like"/>
</dbReference>
<comment type="pathway">
    <text evidence="2">Cofactor biosynthesis; thiamine diphosphate biosynthesis; thiamine diphosphate from thiamine phosphate: step 1/1.</text>
</comment>
<keyword evidence="2" id="KW-0547">Nucleotide-binding</keyword>
<evidence type="ECO:0000256" key="2">
    <source>
        <dbReference type="HAMAP-Rule" id="MF_02128"/>
    </source>
</evidence>
<comment type="similarity">
    <text evidence="2">Belongs to the thiamine-monophosphate kinase family.</text>
</comment>
<dbReference type="InterPro" id="IPR010918">
    <property type="entry name" value="PurM-like_C_dom"/>
</dbReference>
<dbReference type="RefSeq" id="WP_305908211.1">
    <property type="nucleotide sequence ID" value="NZ_CP157743.1"/>
</dbReference>
<dbReference type="SUPFAM" id="SSF55326">
    <property type="entry name" value="PurM N-terminal domain-like"/>
    <property type="match status" value="1"/>
</dbReference>
<feature type="binding site" evidence="2">
    <location>
        <position position="30"/>
    </location>
    <ligand>
        <name>Mg(2+)</name>
        <dbReference type="ChEBI" id="CHEBI:18420"/>
        <label>3</label>
    </ligand>
</feature>
<dbReference type="PANTHER" id="PTHR30270">
    <property type="entry name" value="THIAMINE-MONOPHOSPHATE KINASE"/>
    <property type="match status" value="1"/>
</dbReference>
<evidence type="ECO:0000313" key="5">
    <source>
        <dbReference type="EMBL" id="XBS19047.1"/>
    </source>
</evidence>
<dbReference type="Pfam" id="PF00586">
    <property type="entry name" value="AIRS"/>
    <property type="match status" value="1"/>
</dbReference>
<keyword evidence="6" id="KW-1185">Reference proteome</keyword>
<feature type="binding site" evidence="2">
    <location>
        <position position="259"/>
    </location>
    <ligand>
        <name>substrate</name>
    </ligand>
</feature>
<proteinExistence type="inferred from homology"/>
<evidence type="ECO:0000259" key="3">
    <source>
        <dbReference type="Pfam" id="PF00586"/>
    </source>
</evidence>
<keyword evidence="2" id="KW-0460">Magnesium</keyword>
<dbReference type="PANTHER" id="PTHR30270:SF0">
    <property type="entry name" value="THIAMINE-MONOPHOSPHATE KINASE"/>
    <property type="match status" value="1"/>
</dbReference>
<comment type="miscellaneous">
    <text evidence="2">Reaction mechanism of ThiL seems to utilize a direct, inline transfer of the gamma-phosphate of ATP to TMP rather than a phosphorylated enzyme intermediate.</text>
</comment>
<reference evidence="5 6" key="1">
    <citation type="journal article" date="2024" name="Microbiology">
        <title>Methylomarinum rosea sp. nov., a novel halophilic methanotrophic bacterium from the hypersaline Lake Elton.</title>
        <authorList>
            <person name="Suleimanov R.Z."/>
            <person name="Oshkin I.Y."/>
            <person name="Danilova O.V."/>
            <person name="Suzina N.E."/>
            <person name="Dedysh S.N."/>
        </authorList>
    </citation>
    <scope>NUCLEOTIDE SEQUENCE [LARGE SCALE GENOMIC DNA]</scope>
    <source>
        <strain evidence="5 6">Ch1-1</strain>
    </source>
</reference>
<dbReference type="InterPro" id="IPR016188">
    <property type="entry name" value="PurM-like_N"/>
</dbReference>
<feature type="binding site" evidence="2">
    <location>
        <position position="46"/>
    </location>
    <ligand>
        <name>Mg(2+)</name>
        <dbReference type="ChEBI" id="CHEBI:18420"/>
        <label>1</label>
    </ligand>
</feature>
<dbReference type="Proteomes" id="UP001225378">
    <property type="component" value="Chromosome"/>
</dbReference>
<dbReference type="AlphaFoldDB" id="A0AAU7NQ05"/>
<feature type="binding site" evidence="2">
    <location>
        <position position="75"/>
    </location>
    <ligand>
        <name>Mg(2+)</name>
        <dbReference type="ChEBI" id="CHEBI:18420"/>
        <label>2</label>
    </ligand>
</feature>
<comment type="catalytic activity">
    <reaction evidence="2">
        <text>thiamine phosphate + ATP = thiamine diphosphate + ADP</text>
        <dbReference type="Rhea" id="RHEA:15913"/>
        <dbReference type="ChEBI" id="CHEBI:30616"/>
        <dbReference type="ChEBI" id="CHEBI:37575"/>
        <dbReference type="ChEBI" id="CHEBI:58937"/>
        <dbReference type="ChEBI" id="CHEBI:456216"/>
        <dbReference type="EC" id="2.7.4.16"/>
    </reaction>
</comment>
<evidence type="ECO:0000259" key="4">
    <source>
        <dbReference type="Pfam" id="PF02769"/>
    </source>
</evidence>
<dbReference type="Pfam" id="PF02769">
    <property type="entry name" value="AIRS_C"/>
    <property type="match status" value="1"/>
</dbReference>
<feature type="binding site" evidence="2">
    <location>
        <position position="75"/>
    </location>
    <ligand>
        <name>Mg(2+)</name>
        <dbReference type="ChEBI" id="CHEBI:18420"/>
        <label>4</label>
    </ligand>
</feature>
<keyword evidence="2 5" id="KW-0808">Transferase</keyword>
<feature type="domain" description="PurM-like N-terminal" evidence="3">
    <location>
        <begin position="28"/>
        <end position="138"/>
    </location>
</feature>
<comment type="function">
    <text evidence="2">Catalyzes the ATP-dependent phosphorylation of thiamine-monophosphate (TMP) to form thiamine-pyrophosphate (TPP), the active form of vitamin B1.</text>
</comment>
<feature type="binding site" evidence="2">
    <location>
        <position position="75"/>
    </location>
    <ligand>
        <name>Mg(2+)</name>
        <dbReference type="ChEBI" id="CHEBI:18420"/>
        <label>3</label>
    </ligand>
</feature>
<feature type="binding site" evidence="2">
    <location>
        <position position="122"/>
    </location>
    <ligand>
        <name>Mg(2+)</name>
        <dbReference type="ChEBI" id="CHEBI:18420"/>
        <label>1</label>
    </ligand>
</feature>
<dbReference type="HAMAP" id="MF_02128">
    <property type="entry name" value="TMP_kinase"/>
    <property type="match status" value="1"/>
</dbReference>
<dbReference type="CDD" id="cd02194">
    <property type="entry name" value="ThiL"/>
    <property type="match status" value="1"/>
</dbReference>
<dbReference type="Gene3D" id="3.30.1330.10">
    <property type="entry name" value="PurM-like, N-terminal domain"/>
    <property type="match status" value="1"/>
</dbReference>
<accession>A0AAU7NQ05</accession>
<dbReference type="GO" id="GO:0009228">
    <property type="term" value="P:thiamine biosynthetic process"/>
    <property type="evidence" value="ECO:0007669"/>
    <property type="project" value="UniProtKB-KW"/>
</dbReference>
<feature type="binding site" evidence="2">
    <location>
        <position position="211"/>
    </location>
    <ligand>
        <name>Mg(2+)</name>
        <dbReference type="ChEBI" id="CHEBI:18420"/>
        <label>5</label>
    </ligand>
</feature>
<sequence length="311" mass="33367">MPVSEFGLIRRYFAGHKNANSATRLGIGDDCALLQVPAGYQLAVTTDTMVEGVHFFAGADPETLGHKLLAVNLSDLASMGAQPIAVTLALTLPNVDENWLQAFANGLRQLAEQYDVDLIGGDTTSGPLTLTLQAMGIVPENAAMLRSRAQAGDLLYVTGRLGDAGLGLKIEQGYSCSDSEQILRQFNTPNPRIREGLAIRDIANACIDLSDGLASDLGHILEQSGVGARIAWDKLPLSAPVRQYIDASGDWLLPLTAGDDYELCFTVPPENQSRLDIPCTCIGVIDNEPGLRVDRKGRTETITAKGYEHFS</sequence>
<evidence type="ECO:0000313" key="6">
    <source>
        <dbReference type="Proteomes" id="UP001225378"/>
    </source>
</evidence>
<dbReference type="KEGG" id="mech:Q9L42_011760"/>
<name>A0AAU7NQ05_9GAMM</name>
<keyword evidence="2 5" id="KW-0418">Kinase</keyword>
<dbReference type="GO" id="GO:0009030">
    <property type="term" value="F:thiamine-phosphate kinase activity"/>
    <property type="evidence" value="ECO:0007669"/>
    <property type="project" value="UniProtKB-UniRule"/>
</dbReference>
<organism evidence="5 6">
    <name type="scientific">Methylomarinum roseum</name>
    <dbReference type="NCBI Taxonomy" id="3067653"/>
    <lineage>
        <taxon>Bacteria</taxon>
        <taxon>Pseudomonadati</taxon>
        <taxon>Pseudomonadota</taxon>
        <taxon>Gammaproteobacteria</taxon>
        <taxon>Methylococcales</taxon>
        <taxon>Methylococcaceae</taxon>
        <taxon>Methylomarinum</taxon>
    </lineage>
</organism>
<comment type="caution">
    <text evidence="2">Lacks conserved residue(s) required for the propagation of feature annotation.</text>
</comment>
<feature type="binding site" evidence="2">
    <location>
        <position position="45"/>
    </location>
    <ligand>
        <name>Mg(2+)</name>
        <dbReference type="ChEBI" id="CHEBI:18420"/>
        <label>4</label>
    </ligand>
</feature>
<feature type="binding site" evidence="2">
    <location>
        <position position="210"/>
    </location>
    <ligand>
        <name>ATP</name>
        <dbReference type="ChEBI" id="CHEBI:30616"/>
    </ligand>
</feature>
<feature type="binding site" evidence="2">
    <location>
        <position position="54"/>
    </location>
    <ligand>
        <name>substrate</name>
    </ligand>
</feature>
<dbReference type="NCBIfam" id="TIGR01379">
    <property type="entry name" value="thiL"/>
    <property type="match status" value="1"/>
</dbReference>
<dbReference type="InterPro" id="IPR036921">
    <property type="entry name" value="PurM-like_N_sf"/>
</dbReference>
<keyword evidence="2" id="KW-0067">ATP-binding</keyword>
<protein>
    <recommendedName>
        <fullName evidence="2">Thiamine-monophosphate kinase</fullName>
        <shortName evidence="2">TMP kinase</shortName>
        <shortName evidence="2">Thiamine-phosphate kinase</shortName>
        <ecNumber evidence="2">2.7.4.16</ecNumber>
    </recommendedName>
</protein>
<feature type="binding site" evidence="2">
    <location>
        <position position="208"/>
    </location>
    <ligand>
        <name>Mg(2+)</name>
        <dbReference type="ChEBI" id="CHEBI:18420"/>
        <label>3</label>
    </ligand>
</feature>
<feature type="binding site" evidence="2">
    <location>
        <position position="47"/>
    </location>
    <ligand>
        <name>Mg(2+)</name>
        <dbReference type="ChEBI" id="CHEBI:18420"/>
        <label>2</label>
    </ligand>
</feature>
<feature type="binding site" evidence="2">
    <location>
        <begin position="121"/>
        <end position="122"/>
    </location>
    <ligand>
        <name>ATP</name>
        <dbReference type="ChEBI" id="CHEBI:30616"/>
    </ligand>
</feature>
<gene>
    <name evidence="2 5" type="primary">thiL</name>
    <name evidence="5" type="ORF">Q9L42_011760</name>
</gene>
<dbReference type="EMBL" id="CP157743">
    <property type="protein sequence ID" value="XBS19047.1"/>
    <property type="molecule type" value="Genomic_DNA"/>
</dbReference>
<dbReference type="Gene3D" id="3.90.650.10">
    <property type="entry name" value="PurM-like C-terminal domain"/>
    <property type="match status" value="1"/>
</dbReference>
<feature type="binding site" evidence="2">
    <location>
        <position position="47"/>
    </location>
    <ligand>
        <name>Mg(2+)</name>
        <dbReference type="ChEBI" id="CHEBI:18420"/>
        <label>1</label>
    </ligand>
</feature>
<dbReference type="EC" id="2.7.4.16" evidence="2"/>
<feature type="binding site" evidence="2">
    <location>
        <position position="307"/>
    </location>
    <ligand>
        <name>substrate</name>
    </ligand>
</feature>
<keyword evidence="2" id="KW-0479">Metal-binding</keyword>
<dbReference type="InterPro" id="IPR036676">
    <property type="entry name" value="PurM-like_C_sf"/>
</dbReference>
<dbReference type="GO" id="GO:0009229">
    <property type="term" value="P:thiamine diphosphate biosynthetic process"/>
    <property type="evidence" value="ECO:0007669"/>
    <property type="project" value="UniProtKB-UniRule"/>
</dbReference>
<keyword evidence="1 2" id="KW-0784">Thiamine biosynthesis</keyword>
<feature type="binding site" evidence="2">
    <location>
        <position position="30"/>
    </location>
    <ligand>
        <name>Mg(2+)</name>
        <dbReference type="ChEBI" id="CHEBI:18420"/>
        <label>4</label>
    </ligand>
</feature>
<dbReference type="GO" id="GO:0005524">
    <property type="term" value="F:ATP binding"/>
    <property type="evidence" value="ECO:0007669"/>
    <property type="project" value="UniProtKB-UniRule"/>
</dbReference>
<dbReference type="SUPFAM" id="SSF56042">
    <property type="entry name" value="PurM C-terminal domain-like"/>
    <property type="match status" value="1"/>
</dbReference>
<dbReference type="PIRSF" id="PIRSF005303">
    <property type="entry name" value="Thiam_monoph_kin"/>
    <property type="match status" value="1"/>
</dbReference>
<dbReference type="GO" id="GO:0000287">
    <property type="term" value="F:magnesium ion binding"/>
    <property type="evidence" value="ECO:0007669"/>
    <property type="project" value="UniProtKB-UniRule"/>
</dbReference>
<evidence type="ECO:0000256" key="1">
    <source>
        <dbReference type="ARBA" id="ARBA00022977"/>
    </source>
</evidence>
<feature type="domain" description="PurM-like C-terminal" evidence="4">
    <location>
        <begin position="150"/>
        <end position="272"/>
    </location>
</feature>
<feature type="binding site" evidence="2">
    <location>
        <position position="146"/>
    </location>
    <ligand>
        <name>ATP</name>
        <dbReference type="ChEBI" id="CHEBI:30616"/>
    </ligand>
</feature>